<protein>
    <submittedName>
        <fullName evidence="2">Uncharacterized protein</fullName>
    </submittedName>
</protein>
<evidence type="ECO:0000256" key="1">
    <source>
        <dbReference type="SAM" id="MobiDB-lite"/>
    </source>
</evidence>
<feature type="compositionally biased region" description="Basic and acidic residues" evidence="1">
    <location>
        <begin position="72"/>
        <end position="84"/>
    </location>
</feature>
<reference evidence="2 3" key="1">
    <citation type="submission" date="2024-04" db="EMBL/GenBank/DDBJ databases">
        <authorList>
            <person name="Fracassetti M."/>
        </authorList>
    </citation>
    <scope>NUCLEOTIDE SEQUENCE [LARGE SCALE GENOMIC DNA]</scope>
</reference>
<sequence>MRGRPNEQNLDRFCEFHREWEHHTADCYQLKSEIQGLVDRGMLNEFVKKGEDKAQRTFMAQEEKVAAPQRSNRKDGTAHGEKEAPMGGGELPPPPFEVEPETNPARVRLTIEAISGMIDLRQKLEEGRRLKSATASARAAVRILFNEAPEEAYRVPSVEALEII</sequence>
<dbReference type="AlphaFoldDB" id="A0AAV2EEN8"/>
<name>A0AAV2EEN8_9ROSI</name>
<dbReference type="EMBL" id="OZ034817">
    <property type="protein sequence ID" value="CAL1384375.1"/>
    <property type="molecule type" value="Genomic_DNA"/>
</dbReference>
<evidence type="ECO:0000313" key="3">
    <source>
        <dbReference type="Proteomes" id="UP001497516"/>
    </source>
</evidence>
<proteinExistence type="predicted"/>
<gene>
    <name evidence="2" type="ORF">LTRI10_LOCUS25583</name>
</gene>
<feature type="region of interest" description="Disordered" evidence="1">
    <location>
        <begin position="59"/>
        <end position="102"/>
    </location>
</feature>
<keyword evidence="3" id="KW-1185">Reference proteome</keyword>
<organism evidence="2 3">
    <name type="scientific">Linum trigynum</name>
    <dbReference type="NCBI Taxonomy" id="586398"/>
    <lineage>
        <taxon>Eukaryota</taxon>
        <taxon>Viridiplantae</taxon>
        <taxon>Streptophyta</taxon>
        <taxon>Embryophyta</taxon>
        <taxon>Tracheophyta</taxon>
        <taxon>Spermatophyta</taxon>
        <taxon>Magnoliopsida</taxon>
        <taxon>eudicotyledons</taxon>
        <taxon>Gunneridae</taxon>
        <taxon>Pentapetalae</taxon>
        <taxon>rosids</taxon>
        <taxon>fabids</taxon>
        <taxon>Malpighiales</taxon>
        <taxon>Linaceae</taxon>
        <taxon>Linum</taxon>
    </lineage>
</organism>
<accession>A0AAV2EEN8</accession>
<dbReference type="Proteomes" id="UP001497516">
    <property type="component" value="Chromosome 4"/>
</dbReference>
<evidence type="ECO:0000313" key="2">
    <source>
        <dbReference type="EMBL" id="CAL1384375.1"/>
    </source>
</evidence>